<dbReference type="InterPro" id="IPR013320">
    <property type="entry name" value="ConA-like_dom_sf"/>
</dbReference>
<evidence type="ECO:0000313" key="7">
    <source>
        <dbReference type="Proteomes" id="UP000316079"/>
    </source>
</evidence>
<dbReference type="EMBL" id="SRMA01026068">
    <property type="protein sequence ID" value="TRY88096.1"/>
    <property type="molecule type" value="Genomic_DNA"/>
</dbReference>
<dbReference type="InterPro" id="IPR043136">
    <property type="entry name" value="B30.2/SPRY_sf"/>
</dbReference>
<evidence type="ECO:0000256" key="1">
    <source>
        <dbReference type="ARBA" id="ARBA00022723"/>
    </source>
</evidence>
<evidence type="ECO:0000256" key="2">
    <source>
        <dbReference type="ARBA" id="ARBA00022771"/>
    </source>
</evidence>
<accession>A0A553QDU7</accession>
<evidence type="ECO:0000313" key="6">
    <source>
        <dbReference type="EMBL" id="TRY88096.1"/>
    </source>
</evidence>
<dbReference type="GO" id="GO:0005737">
    <property type="term" value="C:cytoplasm"/>
    <property type="evidence" value="ECO:0007669"/>
    <property type="project" value="UniProtKB-ARBA"/>
</dbReference>
<protein>
    <recommendedName>
        <fullName evidence="5">B30.2/SPRY domain-containing protein</fullName>
    </recommendedName>
</protein>
<dbReference type="PANTHER" id="PTHR25465">
    <property type="entry name" value="B-BOX DOMAIN CONTAINING"/>
    <property type="match status" value="1"/>
</dbReference>
<organism evidence="6 7">
    <name type="scientific">Danionella cerebrum</name>
    <dbReference type="NCBI Taxonomy" id="2873325"/>
    <lineage>
        <taxon>Eukaryota</taxon>
        <taxon>Metazoa</taxon>
        <taxon>Chordata</taxon>
        <taxon>Craniata</taxon>
        <taxon>Vertebrata</taxon>
        <taxon>Euteleostomi</taxon>
        <taxon>Actinopterygii</taxon>
        <taxon>Neopterygii</taxon>
        <taxon>Teleostei</taxon>
        <taxon>Ostariophysi</taxon>
        <taxon>Cypriniformes</taxon>
        <taxon>Danionidae</taxon>
        <taxon>Danioninae</taxon>
        <taxon>Danionella</taxon>
    </lineage>
</organism>
<dbReference type="PANTHER" id="PTHR25465:SF14">
    <property type="entry name" value="E3 UBIQUITIN-PROTEIN LIGASE TRIM65"/>
    <property type="match status" value="1"/>
</dbReference>
<sequence>MPSSTRILTPQVKTTGKKDKAGNAPVERQPVYDPNIPEPTHRDELMKYWINISFDDRTAHKLLWVTEGGAKVSRMTDEVCPCLDRPERFDYSPQLLCKQSLWASRWYWEVQFSGWVVVGVVYDSAGRRASEGPCGLGENEESWAMGWSGSSYEAWHKGTSIRVSNELGSGRMGVYVDQPAGVICFYTIQIDQETKQREVKLLHRYENPLKEKLLPGFWMGSKSSCIILKKEE</sequence>
<dbReference type="InterPro" id="IPR001870">
    <property type="entry name" value="B30.2/SPRY"/>
</dbReference>
<dbReference type="SMART" id="SM00449">
    <property type="entry name" value="SPRY"/>
    <property type="match status" value="1"/>
</dbReference>
<reference evidence="6 7" key="1">
    <citation type="journal article" date="2019" name="Sci. Data">
        <title>Hybrid genome assembly and annotation of Danionella translucida.</title>
        <authorList>
            <person name="Kadobianskyi M."/>
            <person name="Schulze L."/>
            <person name="Schuelke M."/>
            <person name="Judkewitz B."/>
        </authorList>
    </citation>
    <scope>NUCLEOTIDE SEQUENCE [LARGE SCALE GENOMIC DNA]</scope>
    <source>
        <strain evidence="6 7">Bolton</strain>
    </source>
</reference>
<dbReference type="AlphaFoldDB" id="A0A553QDU7"/>
<name>A0A553QDU7_9TELE</name>
<dbReference type="Proteomes" id="UP000316079">
    <property type="component" value="Unassembled WGS sequence"/>
</dbReference>
<keyword evidence="3" id="KW-0862">Zinc</keyword>
<dbReference type="PRINTS" id="PR01407">
    <property type="entry name" value="BUTYPHLNCDUF"/>
</dbReference>
<comment type="caution">
    <text evidence="6">The sequence shown here is derived from an EMBL/GenBank/DDBJ whole genome shotgun (WGS) entry which is preliminary data.</text>
</comment>
<evidence type="ECO:0000256" key="4">
    <source>
        <dbReference type="SAM" id="MobiDB-lite"/>
    </source>
</evidence>
<dbReference type="Pfam" id="PF00622">
    <property type="entry name" value="SPRY"/>
    <property type="match status" value="1"/>
</dbReference>
<keyword evidence="2" id="KW-0863">Zinc-finger</keyword>
<dbReference type="InterPro" id="IPR003879">
    <property type="entry name" value="Butyrophylin_SPRY"/>
</dbReference>
<keyword evidence="1" id="KW-0479">Metal-binding</keyword>
<feature type="region of interest" description="Disordered" evidence="4">
    <location>
        <begin position="1"/>
        <end position="38"/>
    </location>
</feature>
<dbReference type="InterPro" id="IPR003877">
    <property type="entry name" value="SPRY_dom"/>
</dbReference>
<dbReference type="InterPro" id="IPR051051">
    <property type="entry name" value="E3_ubiq-ligase_TRIM/RNF"/>
</dbReference>
<dbReference type="InterPro" id="IPR006574">
    <property type="entry name" value="PRY"/>
</dbReference>
<dbReference type="Pfam" id="PF13765">
    <property type="entry name" value="PRY"/>
    <property type="match status" value="1"/>
</dbReference>
<feature type="domain" description="B30.2/SPRY" evidence="5">
    <location>
        <begin position="32"/>
        <end position="232"/>
    </location>
</feature>
<dbReference type="PROSITE" id="PS50188">
    <property type="entry name" value="B302_SPRY"/>
    <property type="match status" value="1"/>
</dbReference>
<dbReference type="SUPFAM" id="SSF49899">
    <property type="entry name" value="Concanavalin A-like lectins/glucanases"/>
    <property type="match status" value="1"/>
</dbReference>
<feature type="compositionally biased region" description="Polar residues" evidence="4">
    <location>
        <begin position="1"/>
        <end position="14"/>
    </location>
</feature>
<dbReference type="Gene3D" id="2.60.120.920">
    <property type="match status" value="1"/>
</dbReference>
<dbReference type="OrthoDB" id="8719929at2759"/>
<keyword evidence="7" id="KW-1185">Reference proteome</keyword>
<dbReference type="SMART" id="SM00589">
    <property type="entry name" value="PRY"/>
    <property type="match status" value="1"/>
</dbReference>
<dbReference type="GO" id="GO:0008270">
    <property type="term" value="F:zinc ion binding"/>
    <property type="evidence" value="ECO:0007669"/>
    <property type="project" value="UniProtKB-KW"/>
</dbReference>
<evidence type="ECO:0000259" key="5">
    <source>
        <dbReference type="PROSITE" id="PS50188"/>
    </source>
</evidence>
<proteinExistence type="predicted"/>
<evidence type="ECO:0000256" key="3">
    <source>
        <dbReference type="ARBA" id="ARBA00022833"/>
    </source>
</evidence>
<gene>
    <name evidence="6" type="ORF">DNTS_000674</name>
</gene>